<reference evidence="6" key="3">
    <citation type="journal article" date="2002" name="Genome Biol.">
        <title>Annotation of the Drosophila melanogaster euchromatic genome: a systematic review.</title>
        <authorList>
            <person name="Misra S."/>
            <person name="Crosby M.A."/>
            <person name="Mungall C.J."/>
            <person name="Matthews B.B."/>
            <person name="Campbell K.S."/>
            <person name="Hradecky P."/>
            <person name="Huang Y."/>
            <person name="Kaminker J.S."/>
            <person name="Millburn G.H."/>
            <person name="Prochnik S.E."/>
            <person name="Smith C.D."/>
            <person name="Tupy J.L."/>
            <person name="Whitfied E.J."/>
            <person name="Bayraktaroglu L."/>
            <person name="Berman B.P."/>
            <person name="Bettencourt B.R."/>
            <person name="Celniker S.E."/>
            <person name="de Grey A.D."/>
            <person name="Drysdale R.A."/>
            <person name="Harris N.L."/>
            <person name="Richter J."/>
            <person name="Russo S."/>
            <person name="Schroeder A.J."/>
            <person name="Shu S.Q."/>
            <person name="Stapleton M."/>
            <person name="Yamada C."/>
            <person name="Ashburner M."/>
            <person name="Gelbart W.M."/>
            <person name="Rubin G.M."/>
            <person name="Lewis S.E."/>
        </authorList>
    </citation>
    <scope>GENOME REANNOTATION</scope>
    <source>
        <strain evidence="6">Berkeley</strain>
    </source>
</reference>
<accession>Q8IPY6</accession>
<dbReference type="DNASU" id="319042"/>
<keyword evidence="1" id="KW-0812">Transmembrane</keyword>
<feature type="transmembrane region" description="Helical" evidence="1">
    <location>
        <begin position="66"/>
        <end position="86"/>
    </location>
</feature>
<feature type="transmembrane region" description="Helical" evidence="1">
    <location>
        <begin position="112"/>
        <end position="133"/>
    </location>
</feature>
<dbReference type="GeneID" id="319042"/>
<reference evidence="4" key="7">
    <citation type="submission" date="2005-05" db="EMBL/GenBank/DDBJ databases">
        <authorList>
            <person name="Stapleton M."/>
            <person name="Carlson J."/>
            <person name="Chavez C."/>
            <person name="Frise E."/>
            <person name="George R."/>
            <person name="Pacleb J."/>
            <person name="Park S."/>
            <person name="Wan K."/>
            <person name="Yu C."/>
            <person name="Celniker S."/>
        </authorList>
    </citation>
    <scope>NUCLEOTIDE SEQUENCE</scope>
</reference>
<dbReference type="EMBL" id="BT022833">
    <property type="protein sequence ID" value="AAY55249.1"/>
    <property type="molecule type" value="mRNA"/>
</dbReference>
<protein>
    <submittedName>
        <fullName evidence="4">IP07416p</fullName>
    </submittedName>
</protein>
<reference evidence="6" key="2">
    <citation type="journal article" date="2002" name="Genome Biol.">
        <title>Finishing a whole-genome shotgun: release 3 of the Drosophila melanogaster euchromatic genome sequence.</title>
        <authorList>
            <person name="Celniker S.E."/>
            <person name="Wheeler D.A."/>
            <person name="Kronmiller B."/>
            <person name="Carlson J.W."/>
            <person name="Halpern A."/>
            <person name="Patel S."/>
            <person name="Adams M."/>
            <person name="Champe M."/>
            <person name="Dugan S.P."/>
            <person name="Frise E."/>
            <person name="Hodgson A."/>
            <person name="George R.A."/>
            <person name="Hoskins R.A."/>
            <person name="Laverty T."/>
            <person name="Muzny D.M."/>
            <person name="Nelson C.R."/>
            <person name="Pacleb J.M."/>
            <person name="Park S."/>
            <person name="Pfeiffer B.D."/>
            <person name="Richards S."/>
            <person name="Sodergren E.J."/>
            <person name="Svirskas R."/>
            <person name="Tabor P.E."/>
            <person name="Wan K."/>
            <person name="Stapleton M."/>
            <person name="Sutton G.G."/>
            <person name="Venter C."/>
            <person name="Weinstock G."/>
            <person name="Scherer S.E."/>
            <person name="Myers E.W."/>
            <person name="Gibbs R.A."/>
            <person name="Rubin G.M."/>
        </authorList>
    </citation>
    <scope>NUCLEOTIDE SEQUENCE [LARGE SCALE GENOMIC DNA]</scope>
    <source>
        <strain evidence="6">Berkeley</strain>
    </source>
</reference>
<sequence>MEASFMVALFLSLFFHCTGLVPSPVEARPDSLLFLLIAIIFLHKLKMKYGPILPETITGAILEVPVLCLALQVALLVLWGPMFYILQWLVDSASRNLRYCLNEQLSLMVKDITPLILTMVLMAVESAVFLNCFQISDMQKFFGCKEDCVTPSVLSFIAEEETKMLKRDIRKWKKTHKK</sequence>
<keyword evidence="1" id="KW-0472">Membrane</keyword>
<dbReference type="SMR" id="Q8IPY6"/>
<evidence type="ECO:0000256" key="1">
    <source>
        <dbReference type="SAM" id="Phobius"/>
    </source>
</evidence>
<dbReference type="VEuPathDB" id="VectorBase:FBgn0051949"/>
<feature type="transmembrane region" description="Helical" evidence="1">
    <location>
        <begin position="29"/>
        <end position="45"/>
    </location>
</feature>
<dbReference type="UCSC" id="CG31949-RA">
    <property type="organism name" value="d. melanogaster"/>
</dbReference>
<dbReference type="BioGRID-ORCS" id="319042">
    <property type="hits" value="0 hits in 1 CRISPR screen"/>
</dbReference>
<dbReference type="Bgee" id="FBgn0051949">
    <property type="expression patterns" value="Expressed in early elongation stage spermatid (Drosophila) in testis and 23 other cell types or tissues"/>
</dbReference>
<reference evidence="3 6" key="5">
    <citation type="journal article" date="2002" name="Genome Biol.">
        <title>Heterochromatic sequences in a Drosophila whole-genome shotgun assembly.</title>
        <authorList>
            <person name="Hoskins R.A."/>
            <person name="Smith C.D."/>
            <person name="Carlson J.W."/>
            <person name="Carvalho A.B."/>
            <person name="Halpern A."/>
            <person name="Kaminker J.S."/>
            <person name="Kennedy C."/>
            <person name="Mungall C.J."/>
            <person name="Sullivan B.A."/>
            <person name="Sutton G.G."/>
            <person name="Yasuhara J.C."/>
            <person name="Wakimoto B.T."/>
            <person name="Myers E.W."/>
            <person name="Celniker S.E."/>
            <person name="Rubin G.M."/>
            <person name="Karpen G.H."/>
        </authorList>
    </citation>
    <scope>NUCLEOTIDE SEQUENCE [LARGE SCALE GENOMIC DNA]</scope>
    <source>
        <strain evidence="6">Berkeley</strain>
    </source>
</reference>
<dbReference type="OMA" id="LISIFCH"/>
<dbReference type="FlyBase" id="FBgn0051949">
    <property type="gene designation" value="CG31949"/>
</dbReference>
<dbReference type="PaxDb" id="7227-FBpp0077437"/>
<feature type="signal peptide" evidence="2">
    <location>
        <begin position="1"/>
        <end position="27"/>
    </location>
</feature>
<dbReference type="InParanoid" id="Q8IPY6"/>
<keyword evidence="2" id="KW-0732">Signal</keyword>
<name>Q8IPY6_DROME</name>
<reference evidence="3" key="15">
    <citation type="submission" date="2022-11" db="EMBL/GenBank/DDBJ databases">
        <authorList>
            <consortium name="FlyBase"/>
        </authorList>
    </citation>
    <scope>NUCLEOTIDE SEQUENCE</scope>
</reference>
<gene>
    <name evidence="3" type="primary">Dmel\CG31949</name>
    <name evidence="3 5" type="ORF">CG31949</name>
    <name evidence="3" type="ORF">Dmel_CG31949</name>
</gene>
<dbReference type="OrthoDB" id="7845691at2759"/>
<reference evidence="3 6" key="9">
    <citation type="journal article" date="2007" name="Science">
        <title>The Release 5.1 annotation of Drosophila melanogaster heterochromatin.</title>
        <authorList>
            <person name="Smith C.D."/>
            <person name="Shu S."/>
            <person name="Mungall C.J."/>
            <person name="Karpen G.H."/>
        </authorList>
    </citation>
    <scope>NUCLEOTIDE SEQUENCE [LARGE SCALE GENOMIC DNA]</scope>
    <source>
        <strain evidence="6">Berkeley</strain>
    </source>
</reference>
<reference evidence="6" key="4">
    <citation type="journal article" date="2002" name="Genome Biol.">
        <title>The transposable elements of the Drosophila melanogaster euchromatin: a genomics perspective.</title>
        <authorList>
            <person name="Kaminker J.S."/>
            <person name="Bergman C.M."/>
            <person name="Kronmiller B."/>
            <person name="Carlson J."/>
            <person name="Svirskas R."/>
            <person name="Patel S."/>
            <person name="Frise E."/>
            <person name="Wheeler D.A."/>
            <person name="Lewis S.E."/>
            <person name="Rubin G.M."/>
            <person name="Ashburner M."/>
            <person name="Celniker S.E."/>
        </authorList>
    </citation>
    <scope>NUCLEOTIDE SEQUENCE [LARGE SCALE GENOMIC DNA]</scope>
    <source>
        <strain evidence="6">Berkeley</strain>
    </source>
</reference>
<reference evidence="3 6" key="6">
    <citation type="journal article" date="2005" name="PLoS Comput. Biol.">
        <title>Combined evidence annotation of transposable elements in genome sequences.</title>
        <authorList>
            <person name="Quesneville H."/>
            <person name="Bergman C.M."/>
            <person name="Andrieu O."/>
            <person name="Autard D."/>
            <person name="Nouaud D."/>
            <person name="Ashburner M."/>
            <person name="Anxolabehere D."/>
        </authorList>
    </citation>
    <scope>NUCLEOTIDE SEQUENCE [LARGE SCALE GENOMIC DNA]</scope>
    <source>
        <strain evidence="6">Berkeley</strain>
    </source>
</reference>
<dbReference type="Proteomes" id="UP000000803">
    <property type="component" value="Chromosome 2L"/>
</dbReference>
<organism evidence="3 6">
    <name type="scientific">Drosophila melanogaster</name>
    <name type="common">Fruit fly</name>
    <dbReference type="NCBI Taxonomy" id="7227"/>
    <lineage>
        <taxon>Eukaryota</taxon>
        <taxon>Metazoa</taxon>
        <taxon>Ecdysozoa</taxon>
        <taxon>Arthropoda</taxon>
        <taxon>Hexapoda</taxon>
        <taxon>Insecta</taxon>
        <taxon>Pterygota</taxon>
        <taxon>Neoptera</taxon>
        <taxon>Endopterygota</taxon>
        <taxon>Diptera</taxon>
        <taxon>Brachycera</taxon>
        <taxon>Muscomorpha</taxon>
        <taxon>Ephydroidea</taxon>
        <taxon>Drosophilidae</taxon>
        <taxon>Drosophila</taxon>
        <taxon>Sophophora</taxon>
    </lineage>
</organism>
<proteinExistence type="evidence at transcript level"/>
<reference evidence="3" key="11">
    <citation type="journal article" date="2015" name="G3 (Bethesda)">
        <title>Gene Model Annotations for Drosophila melanogaster: Impact of High-Throughput Data.</title>
        <authorList>
            <consortium name="FlyBase Consortium"/>
            <person name="Matthews B.B."/>
            <person name="Dos Santos G."/>
            <person name="Crosby M.A."/>
            <person name="Emmert D.B."/>
            <person name="St Pierre S.E."/>
            <person name="Gramates L.S."/>
            <person name="Zhou P."/>
            <person name="Schroeder A.J."/>
            <person name="Falls K."/>
            <person name="Strelets V."/>
            <person name="Russo S.M."/>
            <person name="Gelbart W.M."/>
            <person name="null"/>
        </authorList>
    </citation>
    <scope>NUCLEOTIDE SEQUENCE</scope>
</reference>
<reference evidence="3 6" key="10">
    <citation type="journal article" date="2007" name="Science">
        <title>Sequence finishing and mapping of Drosophila melanogaster heterochromatin.</title>
        <authorList>
            <person name="Hoskins R.A."/>
            <person name="Carlson J.W."/>
            <person name="Kennedy C."/>
            <person name="Acevedo D."/>
            <person name="Evans-Holm M."/>
            <person name="Frise E."/>
            <person name="Wan K.H."/>
            <person name="Park S."/>
            <person name="Mendez-Lago M."/>
            <person name="Rossi F."/>
            <person name="Villasante A."/>
            <person name="Dimitri P."/>
            <person name="Karpen G.H."/>
            <person name="Celniker S.E."/>
        </authorList>
    </citation>
    <scope>NUCLEOTIDE SEQUENCE [LARGE SCALE GENOMIC DNA]</scope>
    <source>
        <strain evidence="6">Berkeley</strain>
    </source>
</reference>
<evidence type="ECO:0000313" key="3">
    <source>
        <dbReference type="EMBL" id="AAN10421.1"/>
    </source>
</evidence>
<evidence type="ECO:0000313" key="6">
    <source>
        <dbReference type="Proteomes" id="UP000000803"/>
    </source>
</evidence>
<keyword evidence="6" id="KW-1185">Reference proteome</keyword>
<dbReference type="ExpressionAtlas" id="Q8IPY6">
    <property type="expression patterns" value="baseline and differential"/>
</dbReference>
<keyword evidence="1" id="KW-1133">Transmembrane helix</keyword>
<reference evidence="3" key="12">
    <citation type="journal article" date="2015" name="G3 (Bethesda)">
        <title>Gene Model Annotations for Drosophila melanogaster: The Rule-Benders.</title>
        <authorList>
            <consortium name="FlyBase Consortium"/>
            <person name="Crosby M.A."/>
            <person name="Gramates L.S."/>
            <person name="Dos Santos G."/>
            <person name="Matthews B.B."/>
            <person name="St Pierre S.E."/>
            <person name="Zhou P."/>
            <person name="Schroeder A.J."/>
            <person name="Falls K."/>
            <person name="Emmert D.B."/>
            <person name="Russo S.M."/>
            <person name="Gelbart W.M."/>
            <person name="null"/>
        </authorList>
    </citation>
    <scope>NUCLEOTIDE SEQUENCE</scope>
</reference>
<feature type="chain" id="PRO_5015099223" evidence="2">
    <location>
        <begin position="28"/>
        <end position="178"/>
    </location>
</feature>
<dbReference type="RefSeq" id="NP_722791.1">
    <property type="nucleotide sequence ID" value="NM_164474.2"/>
</dbReference>
<dbReference type="STRING" id="7227.FBpp0077437"/>
<reference evidence="3 6" key="1">
    <citation type="journal article" date="2000" name="Science">
        <title>The genome sequence of Drosophila melanogaster.</title>
        <authorList>
            <person name="Adams M.D."/>
            <person name="Celniker S.E."/>
            <person name="Holt R.A."/>
            <person name="Evans C.A."/>
            <person name="Gocayne J.D."/>
            <person name="Amanatides P.G."/>
            <person name="Scherer S.E."/>
            <person name="Li P.W."/>
            <person name="Hoskins R.A."/>
            <person name="Galle R.F."/>
            <person name="George R.A."/>
            <person name="Lewis S.E."/>
            <person name="Richards S."/>
            <person name="Ashburner M."/>
            <person name="Henderson S.N."/>
            <person name="Sutton G.G."/>
            <person name="Wortman J.R."/>
            <person name="Yandell M.D."/>
            <person name="Zhang Q."/>
            <person name="Chen L.X."/>
            <person name="Brandon R.C."/>
            <person name="Rogers Y.H."/>
            <person name="Blazej R.G."/>
            <person name="Champe M."/>
            <person name="Pfeiffer B.D."/>
            <person name="Wan K.H."/>
            <person name="Doyle C."/>
            <person name="Baxter E.G."/>
            <person name="Helt G."/>
            <person name="Nelson C.R."/>
            <person name="Gabor G.L."/>
            <person name="Abril J.F."/>
            <person name="Agbayani A."/>
            <person name="An H.J."/>
            <person name="Andrews-Pfannkoch C."/>
            <person name="Baldwin D."/>
            <person name="Ballew R.M."/>
            <person name="Basu A."/>
            <person name="Baxendale J."/>
            <person name="Bayraktaroglu L."/>
            <person name="Beasley E.M."/>
            <person name="Beeson K.Y."/>
            <person name="Benos P.V."/>
            <person name="Berman B.P."/>
            <person name="Bhandari D."/>
            <person name="Bolshakov S."/>
            <person name="Borkova D."/>
            <person name="Botchan M.R."/>
            <person name="Bouck J."/>
            <person name="Brokstein P."/>
            <person name="Brottier P."/>
            <person name="Burtis K.C."/>
            <person name="Busam D.A."/>
            <person name="Butler H."/>
            <person name="Cadieu E."/>
            <person name="Center A."/>
            <person name="Chandra I."/>
            <person name="Cherry J.M."/>
            <person name="Cawley S."/>
            <person name="Dahlke C."/>
            <person name="Davenport L.B."/>
            <person name="Davies P."/>
            <person name="de Pablos B."/>
            <person name="Delcher A."/>
            <person name="Deng Z."/>
            <person name="Mays A.D."/>
            <person name="Dew I."/>
            <person name="Dietz S.M."/>
            <person name="Dodson K."/>
            <person name="Doup L.E."/>
            <person name="Downes M."/>
            <person name="Dugan-Rocha S."/>
            <person name="Dunkov B.C."/>
            <person name="Dunn P."/>
            <person name="Durbin K.J."/>
            <person name="Evangelista C.C."/>
            <person name="Ferraz C."/>
            <person name="Ferriera S."/>
            <person name="Fleischmann W."/>
            <person name="Fosler C."/>
            <person name="Gabrielian A.E."/>
            <person name="Garg N.S."/>
            <person name="Gelbart W.M."/>
            <person name="Glasser K."/>
            <person name="Glodek A."/>
            <person name="Gong F."/>
            <person name="Gorrell J.H."/>
            <person name="Gu Z."/>
            <person name="Guan P."/>
            <person name="Harris M."/>
            <person name="Harris N.L."/>
            <person name="Harvey D."/>
            <person name="Heiman T.J."/>
            <person name="Hernandez J.R."/>
            <person name="Houck J."/>
            <person name="Hostin D."/>
            <person name="Houston K.A."/>
            <person name="Howland T.J."/>
            <person name="Wei M.H."/>
            <person name="Ibegwam C."/>
            <person name="Jalali M."/>
            <person name="Kalush F."/>
            <person name="Karpen G.H."/>
            <person name="Ke Z."/>
            <person name="Kennison J.A."/>
            <person name="Ketchum K.A."/>
            <person name="Kimmel B.E."/>
            <person name="Kodira C.D."/>
            <person name="Kraft C."/>
            <person name="Kravitz S."/>
            <person name="Kulp D."/>
            <person name="Lai Z."/>
            <person name="Lasko P."/>
            <person name="Lei Y."/>
            <person name="Levitsky A.A."/>
            <person name="Li J."/>
            <person name="Li Z."/>
            <person name="Liang Y."/>
            <person name="Lin X."/>
            <person name="Liu X."/>
            <person name="Mattei B."/>
            <person name="McIntosh T.C."/>
            <person name="McLeod M.P."/>
            <person name="McPherson D."/>
            <person name="Merkulov G."/>
            <person name="Milshina N.V."/>
            <person name="Mobarry C."/>
            <person name="Morris J."/>
            <person name="Moshrefi A."/>
            <person name="Mount S.M."/>
            <person name="Moy M."/>
            <person name="Murphy B."/>
            <person name="Murphy L."/>
            <person name="Muzny D.M."/>
            <person name="Nelson D.L."/>
            <person name="Nelson D.R."/>
            <person name="Nelson K.A."/>
            <person name="Nixon K."/>
            <person name="Nusskern D.R."/>
            <person name="Pacleb J.M."/>
            <person name="Palazzolo M."/>
            <person name="Pittman G.S."/>
            <person name="Pan S."/>
            <person name="Pollard J."/>
            <person name="Puri V."/>
            <person name="Reese M.G."/>
            <person name="Reinert K."/>
            <person name="Remington K."/>
            <person name="Saunders R.D."/>
            <person name="Scheeler F."/>
            <person name="Shen H."/>
            <person name="Shue B.C."/>
            <person name="Siden-Kiamos I."/>
            <person name="Simpson M."/>
            <person name="Skupski M.P."/>
            <person name="Smith T."/>
            <person name="Spier E."/>
            <person name="Spradling A.C."/>
            <person name="Stapleton M."/>
            <person name="Strong R."/>
            <person name="Sun E."/>
            <person name="Svirskas R."/>
            <person name="Tector C."/>
            <person name="Turner R."/>
            <person name="Venter E."/>
            <person name="Wang A.H."/>
            <person name="Wang X."/>
            <person name="Wang Z.Y."/>
            <person name="Wassarman D.A."/>
            <person name="Weinstock G.M."/>
            <person name="Weissenbach J."/>
            <person name="Williams S.M."/>
            <person name="WoodageT"/>
            <person name="Worley K.C."/>
            <person name="Wu D."/>
            <person name="Yang S."/>
            <person name="Yao Q.A."/>
            <person name="Ye J."/>
            <person name="Yeh R.F."/>
            <person name="Zaveri J.S."/>
            <person name="Zhan M."/>
            <person name="Zhang G."/>
            <person name="Zhao Q."/>
            <person name="Zheng L."/>
            <person name="Zheng X.H."/>
            <person name="Zhong F.N."/>
            <person name="Zhong W."/>
            <person name="Zhou X."/>
            <person name="Zhu S."/>
            <person name="Zhu X."/>
            <person name="Smith H.O."/>
            <person name="Gibbs R.A."/>
            <person name="Myers E.W."/>
            <person name="Rubin G.M."/>
            <person name="Venter J.C."/>
        </authorList>
    </citation>
    <scope>NUCLEOTIDE SEQUENCE [LARGE SCALE GENOMIC DNA]</scope>
    <source>
        <strain evidence="6">Berkeley</strain>
    </source>
</reference>
<reference evidence="3" key="8">
    <citation type="submission" date="2006-08" db="EMBL/GenBank/DDBJ databases">
        <authorList>
            <person name="Celniker S."/>
            <person name="Carlson J."/>
            <person name="Wan K."/>
            <person name="Frise E."/>
            <person name="Hoskins R."/>
            <person name="Park S."/>
            <person name="Svirskas R."/>
            <person name="Rubin G."/>
        </authorList>
    </citation>
    <scope>NUCLEOTIDE SEQUENCE</scope>
</reference>
<reference evidence="3" key="13">
    <citation type="journal article" date="2015" name="Genome Res.">
        <title>The Release 6 reference sequence of the Drosophila melanogaster genome.</title>
        <authorList>
            <person name="Hoskins R.A."/>
            <person name="Carlson J.W."/>
            <person name="Wan K.H."/>
            <person name="Park S."/>
            <person name="Mendez I."/>
            <person name="Galle S.E."/>
            <person name="Booth B.W."/>
            <person name="Pfeiffer B.D."/>
            <person name="George R.A."/>
            <person name="Svirskas R."/>
            <person name="Krzywinski M."/>
            <person name="Schein J."/>
            <person name="Accardo M.C."/>
            <person name="Damia E."/>
            <person name="Messina G."/>
            <person name="Mendez-Lago M."/>
            <person name="de Pablos B."/>
            <person name="Demakova O.V."/>
            <person name="Andreyeva E.N."/>
            <person name="Boldyreva L.V."/>
            <person name="Marra M."/>
            <person name="Carvalho A.B."/>
            <person name="Dimitri P."/>
            <person name="Villasante A."/>
            <person name="Zhimulev I.F."/>
            <person name="Rubin G.M."/>
            <person name="Karpen G.H."/>
            <person name="Celniker S.E."/>
        </authorList>
    </citation>
    <scope>NUCLEOTIDE SEQUENCE</scope>
</reference>
<dbReference type="EMBL" id="AE014134">
    <property type="protein sequence ID" value="AAN10421.1"/>
    <property type="molecule type" value="Genomic_DNA"/>
</dbReference>
<evidence type="ECO:0000313" key="4">
    <source>
        <dbReference type="EMBL" id="AAY55249.1"/>
    </source>
</evidence>
<dbReference type="AGR" id="FB:FBgn0051949"/>
<dbReference type="AlphaFoldDB" id="Q8IPY6"/>
<reference evidence="3" key="14">
    <citation type="submission" date="2022-11" db="EMBL/GenBank/DDBJ databases">
        <title>Drosophila melanogaster release 4 sequence.</title>
        <authorList>
            <consortium name="Berkeley Drosophila Genome Project"/>
            <person name="Celniker S."/>
            <person name="Carlson J."/>
            <person name="Wan K."/>
            <person name="Pfeiffer B."/>
            <person name="Frise E."/>
            <person name="George R."/>
            <person name="Hoskins R."/>
            <person name="Stapleton M."/>
            <person name="Pacleb J."/>
            <person name="Park S."/>
            <person name="Svirskas R."/>
            <person name="Smith E."/>
            <person name="Yu C."/>
            <person name="Rubin G."/>
        </authorList>
    </citation>
    <scope>NUCLEOTIDE SEQUENCE</scope>
</reference>
<evidence type="ECO:0000313" key="5">
    <source>
        <dbReference type="FlyBase" id="FBgn0051949"/>
    </source>
</evidence>
<evidence type="ECO:0000256" key="2">
    <source>
        <dbReference type="SAM" id="SignalP"/>
    </source>
</evidence>